<dbReference type="PANTHER" id="PTHR35335:SF1">
    <property type="entry name" value="UPF0716 PROTEIN FXSA"/>
    <property type="match status" value="1"/>
</dbReference>
<keyword evidence="1" id="KW-1133">Transmembrane helix</keyword>
<feature type="transmembrane region" description="Helical" evidence="1">
    <location>
        <begin position="70"/>
        <end position="89"/>
    </location>
</feature>
<feature type="transmembrane region" description="Helical" evidence="1">
    <location>
        <begin position="28"/>
        <end position="49"/>
    </location>
</feature>
<keyword evidence="1" id="KW-0812">Transmembrane</keyword>
<organism evidence="2 3">
    <name type="scientific">Albidovulum sediminicola</name>
    <dbReference type="NCBI Taxonomy" id="2984331"/>
    <lineage>
        <taxon>Bacteria</taxon>
        <taxon>Pseudomonadati</taxon>
        <taxon>Pseudomonadota</taxon>
        <taxon>Alphaproteobacteria</taxon>
        <taxon>Rhodobacterales</taxon>
        <taxon>Paracoccaceae</taxon>
        <taxon>Albidovulum</taxon>
    </lineage>
</organism>
<dbReference type="RefSeq" id="WP_263719677.1">
    <property type="nucleotide sequence ID" value="NZ_JAOWLA010000001.1"/>
</dbReference>
<name>A0ABT2YWR5_9RHOB</name>
<evidence type="ECO:0000313" key="3">
    <source>
        <dbReference type="Proteomes" id="UP001652503"/>
    </source>
</evidence>
<dbReference type="Pfam" id="PF04186">
    <property type="entry name" value="FxsA"/>
    <property type="match status" value="1"/>
</dbReference>
<dbReference type="PANTHER" id="PTHR35335">
    <property type="entry name" value="UPF0716 PROTEIN FXSA"/>
    <property type="match status" value="1"/>
</dbReference>
<reference evidence="2 3" key="1">
    <citation type="submission" date="2022-10" db="EMBL/GenBank/DDBJ databases">
        <title>Defluviimonas sp. nov., isolated from ocean surface water.</title>
        <authorList>
            <person name="He W."/>
            <person name="Wang L."/>
            <person name="Zhang D.-F."/>
        </authorList>
    </citation>
    <scope>NUCLEOTIDE SEQUENCE [LARGE SCALE GENOMIC DNA]</scope>
    <source>
        <strain evidence="2 3">WL0075</strain>
    </source>
</reference>
<comment type="caution">
    <text evidence="2">The sequence shown here is derived from an EMBL/GenBank/DDBJ whole genome shotgun (WGS) entry which is preliminary data.</text>
</comment>
<dbReference type="EMBL" id="JAOWLA010000001">
    <property type="protein sequence ID" value="MCV2863260.1"/>
    <property type="molecule type" value="Genomic_DNA"/>
</dbReference>
<dbReference type="NCBIfam" id="NF008528">
    <property type="entry name" value="PRK11463.1-2"/>
    <property type="match status" value="1"/>
</dbReference>
<evidence type="ECO:0000256" key="1">
    <source>
        <dbReference type="SAM" id="Phobius"/>
    </source>
</evidence>
<sequence>MSLLIAFVLVPMIEIGLFIKVGGLIGIGWTLAIVLATAIAGSWLVRMQGLKALAELRGSLNELRDPTEPIAHGALILFAGALLLTPGFFTDTMGLLLLLPQVRAALLRYLATRVRVERFTMGGRPARPQTPDDVIDGEFTVVDPEKRPTHGPSGWTRH</sequence>
<gene>
    <name evidence="2" type="ORF">OE647_00745</name>
</gene>
<accession>A0ABT2YWR5</accession>
<dbReference type="Proteomes" id="UP001652503">
    <property type="component" value="Unassembled WGS sequence"/>
</dbReference>
<proteinExistence type="predicted"/>
<keyword evidence="1" id="KW-0472">Membrane</keyword>
<protein>
    <submittedName>
        <fullName evidence="2">FxsA family protein</fullName>
    </submittedName>
</protein>
<keyword evidence="3" id="KW-1185">Reference proteome</keyword>
<evidence type="ECO:0000313" key="2">
    <source>
        <dbReference type="EMBL" id="MCV2863260.1"/>
    </source>
</evidence>
<dbReference type="InterPro" id="IPR007313">
    <property type="entry name" value="FxsA"/>
</dbReference>